<dbReference type="AlphaFoldDB" id="A0A1G6ZZ49"/>
<name>A0A1G6ZZ49_PEPNI</name>
<dbReference type="OrthoDB" id="9255585at2"/>
<feature type="region of interest" description="Disordered" evidence="2">
    <location>
        <begin position="188"/>
        <end position="214"/>
    </location>
</feature>
<dbReference type="PANTHER" id="PTHR31373:SF27">
    <property type="entry name" value="TROVE DOMAIN-CONTAINING PROTEIN"/>
    <property type="match status" value="1"/>
</dbReference>
<accession>A0A1G6ZZ49</accession>
<evidence type="ECO:0000313" key="4">
    <source>
        <dbReference type="EMBL" id="SDE07663.1"/>
    </source>
</evidence>
<proteinExistence type="predicted"/>
<organism evidence="4 5">
    <name type="scientific">Peptococcus niger</name>
    <dbReference type="NCBI Taxonomy" id="2741"/>
    <lineage>
        <taxon>Bacteria</taxon>
        <taxon>Bacillati</taxon>
        <taxon>Bacillota</taxon>
        <taxon>Clostridia</taxon>
        <taxon>Eubacteriales</taxon>
        <taxon>Peptococcaceae</taxon>
        <taxon>Peptococcus</taxon>
    </lineage>
</organism>
<reference evidence="4 5" key="1">
    <citation type="submission" date="2016-10" db="EMBL/GenBank/DDBJ databases">
        <authorList>
            <person name="de Groot N.N."/>
        </authorList>
    </citation>
    <scope>NUCLEOTIDE SEQUENCE [LARGE SCALE GENOMIC DNA]</scope>
    <source>
        <strain evidence="4 5">DSM 20475</strain>
    </source>
</reference>
<evidence type="ECO:0000256" key="1">
    <source>
        <dbReference type="SAM" id="Coils"/>
    </source>
</evidence>
<feature type="domain" description="DUF7788" evidence="3">
    <location>
        <begin position="267"/>
        <end position="447"/>
    </location>
</feature>
<evidence type="ECO:0000259" key="3">
    <source>
        <dbReference type="Pfam" id="PF25043"/>
    </source>
</evidence>
<dbReference type="InterPro" id="IPR036465">
    <property type="entry name" value="vWFA_dom_sf"/>
</dbReference>
<keyword evidence="1" id="KW-0175">Coiled coil</keyword>
<dbReference type="InterPro" id="IPR011205">
    <property type="entry name" value="UCP015417_vWA"/>
</dbReference>
<gene>
    <name evidence="4" type="ORF">SAMN04489866_1172</name>
</gene>
<feature type="coiled-coil region" evidence="1">
    <location>
        <begin position="28"/>
        <end position="62"/>
    </location>
</feature>
<keyword evidence="5" id="KW-1185">Reference proteome</keyword>
<dbReference type="PANTHER" id="PTHR31373">
    <property type="entry name" value="OS06G0652100 PROTEIN"/>
    <property type="match status" value="1"/>
</dbReference>
<sequence length="469" mass="53947">MTNFDQNSNRNEGLAKENASGHAAVAANLDLFYQMDTLENDKEKLEELFQQAYQENRDLALASLLYLRDVHKGMNQRKLFRDLLPLLTSKDICRFIELTPEYGRWDDVLWLLIEPVDNEVKRFLMDTIGNQLKSDFHSDKKPSFLAKWMPIESATNPDTQQLARVWSEALGLSPKRYHEILAHVRERGHLDEDEATEAADQPTGTAQDTPSEAEDAAILPHEIVHRMRWYQEHPDDPDAAERTEYLNKVWADYTLPGAIRNTLVLRDGSYSMWKDRVGEYRLREIVDALTVFFSERLTGAFADQFITFSANPAYVELPAGDPLLDKLILLQEHEEPSTTDLAKIYDLILDRSKQVTDPKDYIRRLLIMSDMTFASPYELETVINPEKAEATFSTYREKFQQENIPFPELVYWNIESPHLALPASGYDNVKLIRGYSSSVLENILTDNLPDAYDIMMDTLRPYLGAVQDA</sequence>
<protein>
    <recommendedName>
        <fullName evidence="3">DUF7788 domain-containing protein</fullName>
    </recommendedName>
</protein>
<dbReference type="InterPro" id="IPR056690">
    <property type="entry name" value="DUF7788"/>
</dbReference>
<evidence type="ECO:0000256" key="2">
    <source>
        <dbReference type="SAM" id="MobiDB-lite"/>
    </source>
</evidence>
<dbReference type="STRING" id="2741.SAMN04489866_1172"/>
<dbReference type="Gene3D" id="3.40.50.410">
    <property type="entry name" value="von Willebrand factor, type A domain"/>
    <property type="match status" value="1"/>
</dbReference>
<dbReference type="Proteomes" id="UP000198995">
    <property type="component" value="Unassembled WGS sequence"/>
</dbReference>
<evidence type="ECO:0000313" key="5">
    <source>
        <dbReference type="Proteomes" id="UP000198995"/>
    </source>
</evidence>
<dbReference type="EMBL" id="FNAF01000017">
    <property type="protein sequence ID" value="SDE07663.1"/>
    <property type="molecule type" value="Genomic_DNA"/>
</dbReference>
<dbReference type="RefSeq" id="WP_091792371.1">
    <property type="nucleotide sequence ID" value="NZ_FNAF01000017.1"/>
</dbReference>
<dbReference type="Pfam" id="PF25043">
    <property type="entry name" value="DUF7788"/>
    <property type="match status" value="1"/>
</dbReference>